<feature type="compositionally biased region" description="Basic and acidic residues" evidence="1">
    <location>
        <begin position="58"/>
        <end position="90"/>
    </location>
</feature>
<evidence type="ECO:0000256" key="1">
    <source>
        <dbReference type="SAM" id="MobiDB-lite"/>
    </source>
</evidence>
<proteinExistence type="predicted"/>
<keyword evidence="3" id="KW-1185">Reference proteome</keyword>
<dbReference type="AlphaFoldDB" id="A0A4Y2EIC5"/>
<dbReference type="EMBL" id="BGPR01000591">
    <property type="protein sequence ID" value="GBM27635.1"/>
    <property type="molecule type" value="Genomic_DNA"/>
</dbReference>
<comment type="caution">
    <text evidence="2">The sequence shown here is derived from an EMBL/GenBank/DDBJ whole genome shotgun (WGS) entry which is preliminary data.</text>
</comment>
<protein>
    <recommendedName>
        <fullName evidence="4">Peptidase A2 domain-containing protein</fullName>
    </recommendedName>
</protein>
<dbReference type="Proteomes" id="UP000499080">
    <property type="component" value="Unassembled WGS sequence"/>
</dbReference>
<dbReference type="Pfam" id="PF13650">
    <property type="entry name" value="Asp_protease_2"/>
    <property type="match status" value="1"/>
</dbReference>
<reference evidence="2 3" key="1">
    <citation type="journal article" date="2019" name="Sci. Rep.">
        <title>Orb-weaving spider Araneus ventricosus genome elucidates the spidroin gene catalogue.</title>
        <authorList>
            <person name="Kono N."/>
            <person name="Nakamura H."/>
            <person name="Ohtoshi R."/>
            <person name="Moran D.A.P."/>
            <person name="Shinohara A."/>
            <person name="Yoshida Y."/>
            <person name="Fujiwara M."/>
            <person name="Mori M."/>
            <person name="Tomita M."/>
            <person name="Arakawa K."/>
        </authorList>
    </citation>
    <scope>NUCLEOTIDE SEQUENCE [LARGE SCALE GENOMIC DNA]</scope>
</reference>
<evidence type="ECO:0008006" key="4">
    <source>
        <dbReference type="Google" id="ProtNLM"/>
    </source>
</evidence>
<sequence length="211" mass="24340">MKEKKEKKMKEKMKKLRNVGVKKRLKNGNVKKRLQNGKVKKKLQNGNTKKKFNWRNVGEQKNKNTRNGSERKNKNTRYGSERKNTRKGSERMKCNLKRQVGEKLEKSNSYLKKAKLNNCDKMQTLIDTGSSFCLLKISVAQELKMKLEPAVNKIYGFGNQKMPALTSIGRIKADIEVDNVKAESISIYVPDCAHSFDLIIGRTWRDLPHIA</sequence>
<dbReference type="OrthoDB" id="6538027at2759"/>
<dbReference type="InterPro" id="IPR021109">
    <property type="entry name" value="Peptidase_aspartic_dom_sf"/>
</dbReference>
<evidence type="ECO:0000313" key="3">
    <source>
        <dbReference type="Proteomes" id="UP000499080"/>
    </source>
</evidence>
<name>A0A4Y2EIC5_ARAVE</name>
<accession>A0A4Y2EIC5</accession>
<gene>
    <name evidence="2" type="ORF">AVEN_49943_1</name>
</gene>
<organism evidence="2 3">
    <name type="scientific">Araneus ventricosus</name>
    <name type="common">Orbweaver spider</name>
    <name type="synonym">Epeira ventricosa</name>
    <dbReference type="NCBI Taxonomy" id="182803"/>
    <lineage>
        <taxon>Eukaryota</taxon>
        <taxon>Metazoa</taxon>
        <taxon>Ecdysozoa</taxon>
        <taxon>Arthropoda</taxon>
        <taxon>Chelicerata</taxon>
        <taxon>Arachnida</taxon>
        <taxon>Araneae</taxon>
        <taxon>Araneomorphae</taxon>
        <taxon>Entelegynae</taxon>
        <taxon>Araneoidea</taxon>
        <taxon>Araneidae</taxon>
        <taxon>Araneus</taxon>
    </lineage>
</organism>
<evidence type="ECO:0000313" key="2">
    <source>
        <dbReference type="EMBL" id="GBM27635.1"/>
    </source>
</evidence>
<feature type="region of interest" description="Disordered" evidence="1">
    <location>
        <begin position="1"/>
        <end position="90"/>
    </location>
</feature>
<dbReference type="CDD" id="cd00303">
    <property type="entry name" value="retropepsin_like"/>
    <property type="match status" value="1"/>
</dbReference>
<feature type="compositionally biased region" description="Basic residues" evidence="1">
    <location>
        <begin position="10"/>
        <end position="53"/>
    </location>
</feature>
<dbReference type="Gene3D" id="2.40.70.10">
    <property type="entry name" value="Acid Proteases"/>
    <property type="match status" value="1"/>
</dbReference>